<dbReference type="Gramene" id="PGSC0003DMT400033943">
    <property type="protein sequence ID" value="PGSC0003DMT400033943"/>
    <property type="gene ID" value="PGSC0003DMG400013044"/>
</dbReference>
<feature type="compositionally biased region" description="Basic and acidic residues" evidence="1">
    <location>
        <begin position="10"/>
        <end position="19"/>
    </location>
</feature>
<reference evidence="3" key="1">
    <citation type="journal article" date="2011" name="Nature">
        <title>Genome sequence and analysis of the tuber crop potato.</title>
        <authorList>
            <consortium name="The Potato Genome Sequencing Consortium"/>
        </authorList>
    </citation>
    <scope>NUCLEOTIDE SEQUENCE [LARGE SCALE GENOMIC DNA]</scope>
    <source>
        <strain evidence="3">cv. DM1-3 516 R44</strain>
    </source>
</reference>
<dbReference type="EnsemblPlants" id="PGSC0003DMT400033943">
    <property type="protein sequence ID" value="PGSC0003DMT400033943"/>
    <property type="gene ID" value="PGSC0003DMG400013044"/>
</dbReference>
<dbReference type="HOGENOM" id="CLU_2675925_0_0_1"/>
<name>M1AZY2_SOLTU</name>
<evidence type="ECO:0000313" key="2">
    <source>
        <dbReference type="EnsemblPlants" id="PGSC0003DMT400033943"/>
    </source>
</evidence>
<keyword evidence="3" id="KW-1185">Reference proteome</keyword>
<evidence type="ECO:0000313" key="3">
    <source>
        <dbReference type="Proteomes" id="UP000011115"/>
    </source>
</evidence>
<sequence>MPKSNGQKPRKCDLSRERAQQPTPRMFPLSLLVQGDVGNNPGVSISCSSCPCSSIGRFSSLFRWEFGTIVALENI</sequence>
<reference evidence="2" key="2">
    <citation type="submission" date="2015-06" db="UniProtKB">
        <authorList>
            <consortium name="EnsemblPlants"/>
        </authorList>
    </citation>
    <scope>IDENTIFICATION</scope>
    <source>
        <strain evidence="2">DM1-3 516 R44</strain>
    </source>
</reference>
<dbReference type="Proteomes" id="UP000011115">
    <property type="component" value="Unassembled WGS sequence"/>
</dbReference>
<evidence type="ECO:0000256" key="1">
    <source>
        <dbReference type="SAM" id="MobiDB-lite"/>
    </source>
</evidence>
<accession>M1AZY2</accession>
<organism evidence="2 3">
    <name type="scientific">Solanum tuberosum</name>
    <name type="common">Potato</name>
    <dbReference type="NCBI Taxonomy" id="4113"/>
    <lineage>
        <taxon>Eukaryota</taxon>
        <taxon>Viridiplantae</taxon>
        <taxon>Streptophyta</taxon>
        <taxon>Embryophyta</taxon>
        <taxon>Tracheophyta</taxon>
        <taxon>Spermatophyta</taxon>
        <taxon>Magnoliopsida</taxon>
        <taxon>eudicotyledons</taxon>
        <taxon>Gunneridae</taxon>
        <taxon>Pentapetalae</taxon>
        <taxon>asterids</taxon>
        <taxon>lamiids</taxon>
        <taxon>Solanales</taxon>
        <taxon>Solanaceae</taxon>
        <taxon>Solanoideae</taxon>
        <taxon>Solaneae</taxon>
        <taxon>Solanum</taxon>
    </lineage>
</organism>
<dbReference type="InParanoid" id="M1AZY2"/>
<feature type="region of interest" description="Disordered" evidence="1">
    <location>
        <begin position="1"/>
        <end position="22"/>
    </location>
</feature>
<proteinExistence type="predicted"/>
<dbReference type="AlphaFoldDB" id="M1AZY2"/>
<dbReference type="PaxDb" id="4113-PGSC0003DMT400033943"/>
<protein>
    <submittedName>
        <fullName evidence="2">Uncharacterized protein</fullName>
    </submittedName>
</protein>